<dbReference type="GO" id="GO:0070041">
    <property type="term" value="F:rRNA (uridine-C5-)-methyltransferase activity"/>
    <property type="evidence" value="ECO:0007669"/>
    <property type="project" value="TreeGrafter"/>
</dbReference>
<dbReference type="GO" id="GO:0070475">
    <property type="term" value="P:rRNA base methylation"/>
    <property type="evidence" value="ECO:0007669"/>
    <property type="project" value="TreeGrafter"/>
</dbReference>
<reference evidence="5" key="1">
    <citation type="submission" date="2018-05" db="EMBL/GenBank/DDBJ databases">
        <authorList>
            <person name="Lanie J.A."/>
            <person name="Ng W.-L."/>
            <person name="Kazmierczak K.M."/>
            <person name="Andrzejewski T.M."/>
            <person name="Davidsen T.M."/>
            <person name="Wayne K.J."/>
            <person name="Tettelin H."/>
            <person name="Glass J.I."/>
            <person name="Rusch D."/>
            <person name="Podicherti R."/>
            <person name="Tsui H.-C.T."/>
            <person name="Winkler M.E."/>
        </authorList>
    </citation>
    <scope>NUCLEOTIDE SEQUENCE</scope>
</reference>
<dbReference type="EMBL" id="UINC01078223">
    <property type="protein sequence ID" value="SVC19099.1"/>
    <property type="molecule type" value="Genomic_DNA"/>
</dbReference>
<dbReference type="Gene3D" id="3.40.50.150">
    <property type="entry name" value="Vaccinia Virus protein VP39"/>
    <property type="match status" value="2"/>
</dbReference>
<accession>A0A382K4K7</accession>
<organism evidence="5">
    <name type="scientific">marine metagenome</name>
    <dbReference type="NCBI Taxonomy" id="408172"/>
    <lineage>
        <taxon>unclassified sequences</taxon>
        <taxon>metagenomes</taxon>
        <taxon>ecological metagenomes</taxon>
    </lineage>
</organism>
<sequence length="293" mass="33017">MPLLQKEQCITVDVERLVYGGEALAHYEGYEVLVLRGVPGDRVSARIIGIHDNVLRTEIEEIVTPSPSRVQPECLGYHDGCGGCQWLQVDYGEQLRWKKRVVQEIMGGYDELKDIPVRDVAGMDRPFFYRNKMVVRVRGPQDNLRVGFHTPRTKWVINVFNKPDGQCHIQNELNNRIGRGLAESLTRERRPLKSATVRTSDGDEVSLDLDRKLTVAISADLQNIGTQAPFVHYAVDGRRFRVTSPSFFQANTAQTGTLVQAVMDMLPQQRISTAVDVYCGVGLFTLFLADRAE</sequence>
<keyword evidence="1" id="KW-0489">Methyltransferase</keyword>
<name>A0A382K4K7_9ZZZZ</name>
<dbReference type="SUPFAM" id="SSF50249">
    <property type="entry name" value="Nucleic acid-binding proteins"/>
    <property type="match status" value="1"/>
</dbReference>
<keyword evidence="3" id="KW-0949">S-adenosyl-L-methionine</keyword>
<dbReference type="PROSITE" id="PS51687">
    <property type="entry name" value="SAM_MT_RNA_M5U"/>
    <property type="match status" value="1"/>
</dbReference>
<feature type="non-terminal residue" evidence="5">
    <location>
        <position position="293"/>
    </location>
</feature>
<dbReference type="Gene3D" id="2.40.50.1070">
    <property type="match status" value="2"/>
</dbReference>
<dbReference type="PROSITE" id="PS50926">
    <property type="entry name" value="TRAM"/>
    <property type="match status" value="1"/>
</dbReference>
<evidence type="ECO:0000256" key="3">
    <source>
        <dbReference type="ARBA" id="ARBA00022691"/>
    </source>
</evidence>
<gene>
    <name evidence="5" type="ORF">METZ01_LOCUS271953</name>
</gene>
<dbReference type="InterPro" id="IPR012340">
    <property type="entry name" value="NA-bd_OB-fold"/>
</dbReference>
<dbReference type="SUPFAM" id="SSF53335">
    <property type="entry name" value="S-adenosyl-L-methionine-dependent methyltransferases"/>
    <property type="match status" value="1"/>
</dbReference>
<evidence type="ECO:0000259" key="4">
    <source>
        <dbReference type="PROSITE" id="PS50926"/>
    </source>
</evidence>
<dbReference type="InterPro" id="IPR002792">
    <property type="entry name" value="TRAM_dom"/>
</dbReference>
<dbReference type="PANTHER" id="PTHR11061">
    <property type="entry name" value="RNA M5U METHYLTRANSFERASE"/>
    <property type="match status" value="1"/>
</dbReference>
<dbReference type="InterPro" id="IPR010280">
    <property type="entry name" value="U5_MeTrfase_fam"/>
</dbReference>
<evidence type="ECO:0000256" key="1">
    <source>
        <dbReference type="ARBA" id="ARBA00022603"/>
    </source>
</evidence>
<dbReference type="PANTHER" id="PTHR11061:SF30">
    <property type="entry name" value="TRNA (URACIL(54)-C(5))-METHYLTRANSFERASE"/>
    <property type="match status" value="1"/>
</dbReference>
<feature type="domain" description="TRAM" evidence="4">
    <location>
        <begin position="2"/>
        <end position="61"/>
    </location>
</feature>
<dbReference type="AlphaFoldDB" id="A0A382K4K7"/>
<dbReference type="Gene3D" id="2.40.50.140">
    <property type="entry name" value="Nucleic acid-binding proteins"/>
    <property type="match status" value="1"/>
</dbReference>
<keyword evidence="2" id="KW-0808">Transferase</keyword>
<evidence type="ECO:0000313" key="5">
    <source>
        <dbReference type="EMBL" id="SVC19099.1"/>
    </source>
</evidence>
<evidence type="ECO:0000256" key="2">
    <source>
        <dbReference type="ARBA" id="ARBA00022679"/>
    </source>
</evidence>
<proteinExistence type="predicted"/>
<dbReference type="InterPro" id="IPR029063">
    <property type="entry name" value="SAM-dependent_MTases_sf"/>
</dbReference>
<protein>
    <recommendedName>
        <fullName evidence="4">TRAM domain-containing protein</fullName>
    </recommendedName>
</protein>